<proteinExistence type="predicted"/>
<sequence>MSNLTRISDYLKKATVAIEDRNFYNHHGISISGMLRAMLSTASRRQGQLGLRCINNQPTIKKPTKLATKSLIKTSRSKAKLSTKNKPNVFTKKAAR</sequence>
<dbReference type="AlphaFoldDB" id="A0A8F1MBB8"/>
<dbReference type="EMBL" id="CP076460">
    <property type="protein sequence ID" value="QWQ31930.1"/>
    <property type="molecule type" value="Genomic_DNA"/>
</dbReference>
<name>A0A8F1MBB8_9BACT</name>
<accession>A0A8F1MBB8</accession>
<dbReference type="InterPro" id="IPR001264">
    <property type="entry name" value="Glyco_trans_51"/>
</dbReference>
<feature type="region of interest" description="Disordered" evidence="1">
    <location>
        <begin position="75"/>
        <end position="96"/>
    </location>
</feature>
<dbReference type="InterPro" id="IPR023346">
    <property type="entry name" value="Lysozyme-like_dom_sf"/>
</dbReference>
<protein>
    <submittedName>
        <fullName evidence="3">Transglycosylase domain-containing protein</fullName>
    </submittedName>
</protein>
<dbReference type="Gene3D" id="1.10.3810.10">
    <property type="entry name" value="Biosynthetic peptidoglycan transglycosylase-like"/>
    <property type="match status" value="1"/>
</dbReference>
<keyword evidence="4" id="KW-1185">Reference proteome</keyword>
<dbReference type="KEGG" id="mnd:KOY48_03375"/>
<evidence type="ECO:0000259" key="2">
    <source>
        <dbReference type="Pfam" id="PF00912"/>
    </source>
</evidence>
<organism evidence="3 4">
    <name type="scientific">Candidatus Minimicrobia naudis</name>
    <dbReference type="NCBI Taxonomy" id="2841263"/>
    <lineage>
        <taxon>Bacteria</taxon>
        <taxon>Candidatus Saccharimonadota</taxon>
        <taxon>Candidatus Saccharimonadota incertae sedis</taxon>
        <taxon>Candidatus Minimicrobia</taxon>
    </lineage>
</organism>
<reference evidence="3" key="1">
    <citation type="submission" date="2021-06" db="EMBL/GenBank/DDBJ databases">
        <title>An adapted protocol for Saccharibacteria cultivation: two new species join this phylum of Candidate Phyla Radiations.</title>
        <authorList>
            <person name="Ibrahim A."/>
            <person name="Maatouk M."/>
            <person name="Zgheib R."/>
            <person name="Haddad G."/>
            <person name="Bou Khalil J."/>
            <person name="Raoult D."/>
            <person name="Bittar F."/>
        </authorList>
    </citation>
    <scope>NUCLEOTIDE SEQUENCE</scope>
    <source>
        <strain evidence="3">IHU1</strain>
    </source>
</reference>
<dbReference type="Pfam" id="PF00912">
    <property type="entry name" value="Transgly"/>
    <property type="match status" value="1"/>
</dbReference>
<dbReference type="InterPro" id="IPR036950">
    <property type="entry name" value="PBP_transglycosylase"/>
</dbReference>
<dbReference type="Proteomes" id="UP000679129">
    <property type="component" value="Chromosome"/>
</dbReference>
<evidence type="ECO:0000256" key="1">
    <source>
        <dbReference type="SAM" id="MobiDB-lite"/>
    </source>
</evidence>
<evidence type="ECO:0000313" key="4">
    <source>
        <dbReference type="Proteomes" id="UP000679129"/>
    </source>
</evidence>
<evidence type="ECO:0000313" key="3">
    <source>
        <dbReference type="EMBL" id="QWQ31930.1"/>
    </source>
</evidence>
<gene>
    <name evidence="3" type="ORF">KOY48_03375</name>
</gene>
<dbReference type="SUPFAM" id="SSF53955">
    <property type="entry name" value="Lysozyme-like"/>
    <property type="match status" value="1"/>
</dbReference>
<feature type="domain" description="Glycosyl transferase family 51" evidence="2">
    <location>
        <begin position="3"/>
        <end position="57"/>
    </location>
</feature>